<dbReference type="PANTHER" id="PTHR45528">
    <property type="entry name" value="SENSOR HISTIDINE KINASE CPXA"/>
    <property type="match status" value="1"/>
</dbReference>
<dbReference type="InterPro" id="IPR004358">
    <property type="entry name" value="Sig_transdc_His_kin-like_C"/>
</dbReference>
<organism evidence="17 18">
    <name type="scientific">Paenibacillus albus</name>
    <dbReference type="NCBI Taxonomy" id="2495582"/>
    <lineage>
        <taxon>Bacteria</taxon>
        <taxon>Bacillati</taxon>
        <taxon>Bacillota</taxon>
        <taxon>Bacilli</taxon>
        <taxon>Bacillales</taxon>
        <taxon>Paenibacillaceae</taxon>
        <taxon>Paenibacillus</taxon>
    </lineage>
</organism>
<dbReference type="Pfam" id="PF02518">
    <property type="entry name" value="HATPase_c"/>
    <property type="match status" value="1"/>
</dbReference>
<evidence type="ECO:0000256" key="10">
    <source>
        <dbReference type="ARBA" id="ARBA00022840"/>
    </source>
</evidence>
<keyword evidence="9 17" id="KW-0418">Kinase</keyword>
<dbReference type="OrthoDB" id="9792991at2"/>
<comment type="catalytic activity">
    <reaction evidence="1">
        <text>ATP + protein L-histidine = ADP + protein N-phospho-L-histidine.</text>
        <dbReference type="EC" id="2.7.13.3"/>
    </reaction>
</comment>
<dbReference type="AlphaFoldDB" id="A0A3Q8X7S8"/>
<evidence type="ECO:0000256" key="13">
    <source>
        <dbReference type="ARBA" id="ARBA00023136"/>
    </source>
</evidence>
<evidence type="ECO:0000256" key="14">
    <source>
        <dbReference type="SAM" id="Phobius"/>
    </source>
</evidence>
<feature type="domain" description="HAMP" evidence="16">
    <location>
        <begin position="80"/>
        <end position="132"/>
    </location>
</feature>
<evidence type="ECO:0000256" key="4">
    <source>
        <dbReference type="ARBA" id="ARBA00022475"/>
    </source>
</evidence>
<feature type="domain" description="Histidine kinase" evidence="15">
    <location>
        <begin position="147"/>
        <end position="364"/>
    </location>
</feature>
<dbReference type="PROSITE" id="PS50109">
    <property type="entry name" value="HIS_KIN"/>
    <property type="match status" value="1"/>
</dbReference>
<dbReference type="GO" id="GO:0005886">
    <property type="term" value="C:plasma membrane"/>
    <property type="evidence" value="ECO:0007669"/>
    <property type="project" value="UniProtKB-SubCell"/>
</dbReference>
<evidence type="ECO:0000259" key="15">
    <source>
        <dbReference type="PROSITE" id="PS50109"/>
    </source>
</evidence>
<comment type="subcellular location">
    <subcellularLocation>
        <location evidence="2">Cell membrane</location>
        <topology evidence="2">Multi-pass membrane protein</topology>
    </subcellularLocation>
</comment>
<accession>A0A3Q8X7S8</accession>
<dbReference type="Gene3D" id="6.10.340.10">
    <property type="match status" value="1"/>
</dbReference>
<dbReference type="FunFam" id="3.30.565.10:FF:000013">
    <property type="entry name" value="Two-component sensor histidine kinase"/>
    <property type="match status" value="1"/>
</dbReference>
<gene>
    <name evidence="17" type="ORF">EJC50_23980</name>
</gene>
<keyword evidence="13 14" id="KW-0472">Membrane</keyword>
<evidence type="ECO:0000256" key="11">
    <source>
        <dbReference type="ARBA" id="ARBA00022989"/>
    </source>
</evidence>
<name>A0A3Q8X7S8_9BACL</name>
<dbReference type="SUPFAM" id="SSF55874">
    <property type="entry name" value="ATPase domain of HSP90 chaperone/DNA topoisomerase II/histidine kinase"/>
    <property type="match status" value="1"/>
</dbReference>
<feature type="transmembrane region" description="Helical" evidence="14">
    <location>
        <begin position="60"/>
        <end position="78"/>
    </location>
</feature>
<dbReference type="GO" id="GO:0000155">
    <property type="term" value="F:phosphorelay sensor kinase activity"/>
    <property type="evidence" value="ECO:0007669"/>
    <property type="project" value="InterPro"/>
</dbReference>
<dbReference type="FunFam" id="1.10.287.130:FF:000001">
    <property type="entry name" value="Two-component sensor histidine kinase"/>
    <property type="match status" value="1"/>
</dbReference>
<evidence type="ECO:0000256" key="8">
    <source>
        <dbReference type="ARBA" id="ARBA00022741"/>
    </source>
</evidence>
<dbReference type="EMBL" id="CP034437">
    <property type="protein sequence ID" value="AZN42402.1"/>
    <property type="molecule type" value="Genomic_DNA"/>
</dbReference>
<dbReference type="SMART" id="SM00387">
    <property type="entry name" value="HATPase_c"/>
    <property type="match status" value="1"/>
</dbReference>
<keyword evidence="6" id="KW-0808">Transferase</keyword>
<evidence type="ECO:0000256" key="7">
    <source>
        <dbReference type="ARBA" id="ARBA00022692"/>
    </source>
</evidence>
<dbReference type="Proteomes" id="UP000272528">
    <property type="component" value="Chromosome"/>
</dbReference>
<dbReference type="SMART" id="SM00304">
    <property type="entry name" value="HAMP"/>
    <property type="match status" value="1"/>
</dbReference>
<proteinExistence type="predicted"/>
<dbReference type="EC" id="2.7.13.3" evidence="3"/>
<evidence type="ECO:0000256" key="5">
    <source>
        <dbReference type="ARBA" id="ARBA00022553"/>
    </source>
</evidence>
<evidence type="ECO:0000259" key="16">
    <source>
        <dbReference type="PROSITE" id="PS50885"/>
    </source>
</evidence>
<dbReference type="InterPro" id="IPR003661">
    <property type="entry name" value="HisK_dim/P_dom"/>
</dbReference>
<dbReference type="Pfam" id="PF00512">
    <property type="entry name" value="HisKA"/>
    <property type="match status" value="1"/>
</dbReference>
<dbReference type="InterPro" id="IPR003594">
    <property type="entry name" value="HATPase_dom"/>
</dbReference>
<dbReference type="KEGG" id="palb:EJC50_23980"/>
<dbReference type="InterPro" id="IPR036097">
    <property type="entry name" value="HisK_dim/P_sf"/>
</dbReference>
<dbReference type="SUPFAM" id="SSF158472">
    <property type="entry name" value="HAMP domain-like"/>
    <property type="match status" value="1"/>
</dbReference>
<evidence type="ECO:0000256" key="12">
    <source>
        <dbReference type="ARBA" id="ARBA00023012"/>
    </source>
</evidence>
<dbReference type="CDD" id="cd00082">
    <property type="entry name" value="HisKA"/>
    <property type="match status" value="1"/>
</dbReference>
<evidence type="ECO:0000256" key="3">
    <source>
        <dbReference type="ARBA" id="ARBA00012438"/>
    </source>
</evidence>
<evidence type="ECO:0000256" key="1">
    <source>
        <dbReference type="ARBA" id="ARBA00000085"/>
    </source>
</evidence>
<keyword evidence="11 14" id="KW-1133">Transmembrane helix</keyword>
<keyword evidence="5" id="KW-0597">Phosphoprotein</keyword>
<keyword evidence="4" id="KW-1003">Cell membrane</keyword>
<dbReference type="SMART" id="SM00388">
    <property type="entry name" value="HisKA"/>
    <property type="match status" value="1"/>
</dbReference>
<evidence type="ECO:0000256" key="2">
    <source>
        <dbReference type="ARBA" id="ARBA00004651"/>
    </source>
</evidence>
<dbReference type="Gene3D" id="3.30.565.10">
    <property type="entry name" value="Histidine kinase-like ATPase, C-terminal domain"/>
    <property type="match status" value="1"/>
</dbReference>
<dbReference type="PROSITE" id="PS50885">
    <property type="entry name" value="HAMP"/>
    <property type="match status" value="1"/>
</dbReference>
<dbReference type="GO" id="GO:0005524">
    <property type="term" value="F:ATP binding"/>
    <property type="evidence" value="ECO:0007669"/>
    <property type="project" value="UniProtKB-KW"/>
</dbReference>
<dbReference type="InterPro" id="IPR005467">
    <property type="entry name" value="His_kinase_dom"/>
</dbReference>
<dbReference type="Pfam" id="PF00672">
    <property type="entry name" value="HAMP"/>
    <property type="match status" value="1"/>
</dbReference>
<dbReference type="CDD" id="cd06225">
    <property type="entry name" value="HAMP"/>
    <property type="match status" value="1"/>
</dbReference>
<dbReference type="SUPFAM" id="SSF47384">
    <property type="entry name" value="Homodimeric domain of signal transducing histidine kinase"/>
    <property type="match status" value="1"/>
</dbReference>
<dbReference type="Gene3D" id="1.10.287.130">
    <property type="match status" value="1"/>
</dbReference>
<sequence>MAKPFRSFRFNMIALVGLSMLLSGSITYFIYKLAQQYYHTTKREDPSTQVRDFIRQVGDVNFFLIFFIPISIAFFFLLTRQYAKYFRDISGGINQLASGNFETRIVIPSTDEFGDIARDINLAGEKLRQALERGDFAENSKEQLVLNLAHDLRTPLTSVLGYLDFILKNDNLTPEQTKHYTSIAYTKSQRLERLIDNLFEVTRMNYGKLTVNYNHPVDLSELLLQLNEELYPLFEKQSLISRLSVTPALKVRGDSELLVRVFENLLSNAAHYGSEGQYVDIECQLDSEEVVVRIINYGDSISPEDLPHIFDMFYTSDKARTYHEGSTGLGLFIAKNIVEQHHGTITVESSVVSTVFEVRLPSEQNKGETSLLIE</sequence>
<keyword evidence="12" id="KW-0902">Two-component regulatory system</keyword>
<keyword evidence="10" id="KW-0067">ATP-binding</keyword>
<evidence type="ECO:0000256" key="6">
    <source>
        <dbReference type="ARBA" id="ARBA00022679"/>
    </source>
</evidence>
<reference evidence="18" key="1">
    <citation type="submission" date="2018-12" db="EMBL/GenBank/DDBJ databases">
        <title>Genome sequence of Peanibacillus sp.</title>
        <authorList>
            <person name="Subramani G."/>
            <person name="Srinivasan S."/>
            <person name="Kim M.K."/>
        </authorList>
    </citation>
    <scope>NUCLEOTIDE SEQUENCE [LARGE SCALE GENOMIC DNA]</scope>
    <source>
        <strain evidence="18">18JY67-1</strain>
    </source>
</reference>
<keyword evidence="8" id="KW-0547">Nucleotide-binding</keyword>
<keyword evidence="7 14" id="KW-0812">Transmembrane</keyword>
<dbReference type="PANTHER" id="PTHR45528:SF1">
    <property type="entry name" value="SENSOR HISTIDINE KINASE CPXA"/>
    <property type="match status" value="1"/>
</dbReference>
<dbReference type="RefSeq" id="WP_126018090.1">
    <property type="nucleotide sequence ID" value="NZ_CP034437.1"/>
</dbReference>
<feature type="transmembrane region" description="Helical" evidence="14">
    <location>
        <begin position="12"/>
        <end position="31"/>
    </location>
</feature>
<dbReference type="InterPro" id="IPR050398">
    <property type="entry name" value="HssS/ArlS-like"/>
</dbReference>
<protein>
    <recommendedName>
        <fullName evidence="3">histidine kinase</fullName>
        <ecNumber evidence="3">2.7.13.3</ecNumber>
    </recommendedName>
</protein>
<evidence type="ECO:0000313" key="17">
    <source>
        <dbReference type="EMBL" id="AZN42402.1"/>
    </source>
</evidence>
<dbReference type="InterPro" id="IPR036890">
    <property type="entry name" value="HATPase_C_sf"/>
</dbReference>
<dbReference type="InterPro" id="IPR003660">
    <property type="entry name" value="HAMP_dom"/>
</dbReference>
<dbReference type="PRINTS" id="PR00344">
    <property type="entry name" value="BCTRLSENSOR"/>
</dbReference>
<evidence type="ECO:0000256" key="9">
    <source>
        <dbReference type="ARBA" id="ARBA00022777"/>
    </source>
</evidence>
<evidence type="ECO:0000313" key="18">
    <source>
        <dbReference type="Proteomes" id="UP000272528"/>
    </source>
</evidence>
<keyword evidence="18" id="KW-1185">Reference proteome</keyword>